<protein>
    <submittedName>
        <fullName evidence="1">Uncharacterized protein</fullName>
    </submittedName>
</protein>
<proteinExistence type="predicted"/>
<sequence>MKEIILKLSLEDIIQILEFTAVDNFEMNKSLVEKIIRQIPGIYVLSNDSVLWDRLIYFMTKICE</sequence>
<accession>A0A0F9C922</accession>
<gene>
    <name evidence="1" type="ORF">LCGC14_2351360</name>
</gene>
<reference evidence="1" key="1">
    <citation type="journal article" date="2015" name="Nature">
        <title>Complex archaea that bridge the gap between prokaryotes and eukaryotes.</title>
        <authorList>
            <person name="Spang A."/>
            <person name="Saw J.H."/>
            <person name="Jorgensen S.L."/>
            <person name="Zaremba-Niedzwiedzka K."/>
            <person name="Martijn J."/>
            <person name="Lind A.E."/>
            <person name="van Eijk R."/>
            <person name="Schleper C."/>
            <person name="Guy L."/>
            <person name="Ettema T.J."/>
        </authorList>
    </citation>
    <scope>NUCLEOTIDE SEQUENCE</scope>
</reference>
<dbReference type="AlphaFoldDB" id="A0A0F9C922"/>
<evidence type="ECO:0000313" key="1">
    <source>
        <dbReference type="EMBL" id="KKL45868.1"/>
    </source>
</evidence>
<name>A0A0F9C922_9ZZZZ</name>
<comment type="caution">
    <text evidence="1">The sequence shown here is derived from an EMBL/GenBank/DDBJ whole genome shotgun (WGS) entry which is preliminary data.</text>
</comment>
<dbReference type="EMBL" id="LAZR01034236">
    <property type="protein sequence ID" value="KKL45868.1"/>
    <property type="molecule type" value="Genomic_DNA"/>
</dbReference>
<organism evidence="1">
    <name type="scientific">marine sediment metagenome</name>
    <dbReference type="NCBI Taxonomy" id="412755"/>
    <lineage>
        <taxon>unclassified sequences</taxon>
        <taxon>metagenomes</taxon>
        <taxon>ecological metagenomes</taxon>
    </lineage>
</organism>